<dbReference type="InterPro" id="IPR026960">
    <property type="entry name" value="RVT-Znf"/>
</dbReference>
<dbReference type="PANTHER" id="PTHR47746:SF90">
    <property type="entry name" value="OS02G0155201 PROTEIN"/>
    <property type="match status" value="1"/>
</dbReference>
<protein>
    <recommendedName>
        <fullName evidence="1">Reverse transcriptase zinc-binding domain-containing protein</fullName>
    </recommendedName>
</protein>
<dbReference type="eggNOG" id="KOG1075">
    <property type="taxonomic scope" value="Eukaryota"/>
</dbReference>
<evidence type="ECO:0000313" key="2">
    <source>
        <dbReference type="EMBL" id="OQU75726.1"/>
    </source>
</evidence>
<proteinExistence type="predicted"/>
<dbReference type="Proteomes" id="UP000000768">
    <property type="component" value="Chromosome 10"/>
</dbReference>
<dbReference type="OMA" id="RELWHHI"/>
<sequence>MHERRSRPRARLADRRARHGLEARDVCFLCDQASETIDHIVAACPYTRELWHHILQALHLQLPAGTASSLIWWRRIRALASGQRRKGLDTLFALVSWHVWKERNARCFRDASATINDLLQLITMEADRWINAGATGLAVLARS</sequence>
<organism evidence="2 3">
    <name type="scientific">Sorghum bicolor</name>
    <name type="common">Sorghum</name>
    <name type="synonym">Sorghum vulgare</name>
    <dbReference type="NCBI Taxonomy" id="4558"/>
    <lineage>
        <taxon>Eukaryota</taxon>
        <taxon>Viridiplantae</taxon>
        <taxon>Streptophyta</taxon>
        <taxon>Embryophyta</taxon>
        <taxon>Tracheophyta</taxon>
        <taxon>Spermatophyta</taxon>
        <taxon>Magnoliopsida</taxon>
        <taxon>Liliopsida</taxon>
        <taxon>Poales</taxon>
        <taxon>Poaceae</taxon>
        <taxon>PACMAD clade</taxon>
        <taxon>Panicoideae</taxon>
        <taxon>Andropogonodae</taxon>
        <taxon>Andropogoneae</taxon>
        <taxon>Sorghinae</taxon>
        <taxon>Sorghum</taxon>
    </lineage>
</organism>
<accession>A0A1W0VR20</accession>
<dbReference type="EMBL" id="CM000769">
    <property type="protein sequence ID" value="OQU75726.1"/>
    <property type="molecule type" value="Genomic_DNA"/>
</dbReference>
<dbReference type="PANTHER" id="PTHR47746">
    <property type="entry name" value="ZF-RVT DOMAIN-CONTAINING PROTEIN"/>
    <property type="match status" value="1"/>
</dbReference>
<feature type="domain" description="Reverse transcriptase zinc-binding" evidence="1">
    <location>
        <begin position="9"/>
        <end position="51"/>
    </location>
</feature>
<keyword evidence="3" id="KW-1185">Reference proteome</keyword>
<dbReference type="Gramene" id="OQU75726">
    <property type="protein sequence ID" value="OQU75726"/>
    <property type="gene ID" value="SORBI_3010G016250"/>
</dbReference>
<name>A0A1W0VR20_SORBI</name>
<reference evidence="3" key="2">
    <citation type="journal article" date="2018" name="Plant J.">
        <title>The Sorghum bicolor reference genome: improved assembly, gene annotations, a transcriptome atlas, and signatures of genome organization.</title>
        <authorList>
            <person name="McCormick R.F."/>
            <person name="Truong S.K."/>
            <person name="Sreedasyam A."/>
            <person name="Jenkins J."/>
            <person name="Shu S."/>
            <person name="Sims D."/>
            <person name="Kennedy M."/>
            <person name="Amirebrahimi M."/>
            <person name="Weers B.D."/>
            <person name="McKinley B."/>
            <person name="Mattison A."/>
            <person name="Morishige D.T."/>
            <person name="Grimwood J."/>
            <person name="Schmutz J."/>
            <person name="Mullet J.E."/>
        </authorList>
    </citation>
    <scope>NUCLEOTIDE SEQUENCE [LARGE SCALE GENOMIC DNA]</scope>
    <source>
        <strain evidence="3">cv. BTx623</strain>
    </source>
</reference>
<evidence type="ECO:0000259" key="1">
    <source>
        <dbReference type="Pfam" id="PF13966"/>
    </source>
</evidence>
<dbReference type="AlphaFoldDB" id="A0A1W0VR20"/>
<reference evidence="2 3" key="1">
    <citation type="journal article" date="2009" name="Nature">
        <title>The Sorghum bicolor genome and the diversification of grasses.</title>
        <authorList>
            <person name="Paterson A.H."/>
            <person name="Bowers J.E."/>
            <person name="Bruggmann R."/>
            <person name="Dubchak I."/>
            <person name="Grimwood J."/>
            <person name="Gundlach H."/>
            <person name="Haberer G."/>
            <person name="Hellsten U."/>
            <person name="Mitros T."/>
            <person name="Poliakov A."/>
            <person name="Schmutz J."/>
            <person name="Spannagl M."/>
            <person name="Tang H."/>
            <person name="Wang X."/>
            <person name="Wicker T."/>
            <person name="Bharti A.K."/>
            <person name="Chapman J."/>
            <person name="Feltus F.A."/>
            <person name="Gowik U."/>
            <person name="Grigoriev I.V."/>
            <person name="Lyons E."/>
            <person name="Maher C.A."/>
            <person name="Martis M."/>
            <person name="Narechania A."/>
            <person name="Otillar R.P."/>
            <person name="Penning B.W."/>
            <person name="Salamov A.A."/>
            <person name="Wang Y."/>
            <person name="Zhang L."/>
            <person name="Carpita N.C."/>
            <person name="Freeling M."/>
            <person name="Gingle A.R."/>
            <person name="Hash C.T."/>
            <person name="Keller B."/>
            <person name="Klein P."/>
            <person name="Kresovich S."/>
            <person name="McCann M.C."/>
            <person name="Ming R."/>
            <person name="Peterson D.G."/>
            <person name="Mehboob-ur-Rahman"/>
            <person name="Ware D."/>
            <person name="Westhoff P."/>
            <person name="Mayer K.F."/>
            <person name="Messing J."/>
            <person name="Rokhsar D.S."/>
        </authorList>
    </citation>
    <scope>NUCLEOTIDE SEQUENCE [LARGE SCALE GENOMIC DNA]</scope>
    <source>
        <strain evidence="3">cv. BTx623</strain>
    </source>
</reference>
<gene>
    <name evidence="2" type="ORF">SORBI_3010G016250</name>
</gene>
<evidence type="ECO:0000313" key="3">
    <source>
        <dbReference type="Proteomes" id="UP000000768"/>
    </source>
</evidence>
<dbReference type="InParanoid" id="A0A1W0VR20"/>
<dbReference type="Pfam" id="PF13966">
    <property type="entry name" value="zf-RVT"/>
    <property type="match status" value="1"/>
</dbReference>